<sequence length="211" mass="24049">MTLDIFLIDIFQTGQVKMQREISEPDEETLRHSLALLSEYYRTDSLDMPFITPLFHADAALWAAKYIYRATQLILLRDIGEEQIKSLLVDELSANTPEEIYSADLMLRFLPDLFKLASGISPEDPLVSKLRETAKKWAFSSVGMDEIVVKAPAPVLANPTLRQAYIDRVICKKDFSRIHSEPEHTLLKQTLGIYSDQLLPNLPLALKQEMI</sequence>
<name>A0ABW9JJE6_9SPHI</name>
<keyword evidence="3" id="KW-1185">Reference proteome</keyword>
<evidence type="ECO:0000313" key="2">
    <source>
        <dbReference type="EMBL" id="MFN0292524.1"/>
    </source>
</evidence>
<dbReference type="RefSeq" id="WP_262710756.1">
    <property type="nucleotide sequence ID" value="NZ_SRMP02000025.1"/>
</dbReference>
<evidence type="ECO:0000313" key="3">
    <source>
        <dbReference type="Proteomes" id="UP001517367"/>
    </source>
</evidence>
<accession>A0ABW9JJE6</accession>
<evidence type="ECO:0000259" key="1">
    <source>
        <dbReference type="Pfam" id="PF19920"/>
    </source>
</evidence>
<gene>
    <name evidence="2" type="ORF">E5L68_014055</name>
</gene>
<comment type="caution">
    <text evidence="2">The sequence shown here is derived from an EMBL/GenBank/DDBJ whole genome shotgun (WGS) entry which is preliminary data.</text>
</comment>
<dbReference type="Proteomes" id="UP001517367">
    <property type="component" value="Unassembled WGS sequence"/>
</dbReference>
<protein>
    <recommendedName>
        <fullName evidence="1">MoxR-vWA-beta-propeller ternary system domain-containing protein</fullName>
    </recommendedName>
</protein>
<dbReference type="InterPro" id="IPR045549">
    <property type="entry name" value="bpX4"/>
</dbReference>
<reference evidence="2 3" key="1">
    <citation type="submission" date="2024-12" db="EMBL/GenBank/DDBJ databases">
        <authorList>
            <person name="Hu S."/>
        </authorList>
    </citation>
    <scope>NUCLEOTIDE SEQUENCE [LARGE SCALE GENOMIC DNA]</scope>
    <source>
        <strain evidence="2 3">P-25</strain>
    </source>
</reference>
<organism evidence="2 3">
    <name type="scientific">Pedobacter helvus</name>
    <dbReference type="NCBI Taxonomy" id="2563444"/>
    <lineage>
        <taxon>Bacteria</taxon>
        <taxon>Pseudomonadati</taxon>
        <taxon>Bacteroidota</taxon>
        <taxon>Sphingobacteriia</taxon>
        <taxon>Sphingobacteriales</taxon>
        <taxon>Sphingobacteriaceae</taxon>
        <taxon>Pedobacter</taxon>
    </lineage>
</organism>
<feature type="domain" description="MoxR-vWA-beta-propeller ternary system" evidence="1">
    <location>
        <begin position="5"/>
        <end position="201"/>
    </location>
</feature>
<proteinExistence type="predicted"/>
<dbReference type="EMBL" id="SRMP02000025">
    <property type="protein sequence ID" value="MFN0292524.1"/>
    <property type="molecule type" value="Genomic_DNA"/>
</dbReference>
<dbReference type="Pfam" id="PF19920">
    <property type="entry name" value="bpX4"/>
    <property type="match status" value="1"/>
</dbReference>